<feature type="compositionally biased region" description="Low complexity" evidence="8">
    <location>
        <begin position="83"/>
        <end position="95"/>
    </location>
</feature>
<evidence type="ECO:0000256" key="8">
    <source>
        <dbReference type="SAM" id="MobiDB-lite"/>
    </source>
</evidence>
<keyword evidence="12" id="KW-1185">Reference proteome</keyword>
<dbReference type="Gene3D" id="1.20.5.170">
    <property type="match status" value="1"/>
</dbReference>
<dbReference type="SUPFAM" id="SSF57959">
    <property type="entry name" value="Leucine zipper domain"/>
    <property type="match status" value="1"/>
</dbReference>
<dbReference type="EnsemblPlants" id="Ma03_t26160.1">
    <property type="protein sequence ID" value="Ma03_p26160.1"/>
    <property type="gene ID" value="Ma03_g26160"/>
</dbReference>
<evidence type="ECO:0000313" key="12">
    <source>
        <dbReference type="Proteomes" id="UP000012960"/>
    </source>
</evidence>
<keyword evidence="5" id="KW-0238">DNA-binding</keyword>
<sequence length="673" mass="72701">MAEPSPSLLLLPNPPYGDLFPDGLPLLPSSSELHDIDLDFDIDDFLRSPDPHHHSPTSDPNSAADGSAVSSSSSTQHDRSGLAPRPSSPDSSAASGLAVVVDPEVKEKEGKVGWSLKRKMEKDNDGLSDRRTDSDLNPNPRSIKFQRSEEASPPCIFGSGSQEEEKRRARLVRNRESAQLSRHRKKQYVEELEDKVRLMHSTINELNTKISYIMAENISLRQQLVGGVAPPSPVYPRPGAMAPVNVQWIPRYSLNPQGTQVPLVPIPRLKLQKATLAPKAKKSESKKGQSNTKRVASVSLMGLLFLILIVRGAFPSLNLRYGGYDDDEGLSNGRILCQAKSRILSVRGCGNGLNSSNDITLCSRQKGFGGGIDSVTARKCENVKVGPGMNPKGLSSWPSPGSEAVFTQNSSESLPALLYVPRNGKHVKIDGNLIIHSVLASEKAVQQTESSQSLDKETGLAIAGNVMSALAISKAGKGLDLQHSKSYGDASDSDDTYVNNLKLTSSDGPHQQWFHEGMAGPILSSGMCTEVFQFDVSSSSSSTSIFPTSSIMNGSSITNATENLPPSSARPGKNKNRRIMHPEPLPLRGTTRNNTKQFDKSSERSNLHNNKPVSSVVVSVLADPRDAGDGEGDERISPKSTSRVFVVVLLDSIKYVTYSCVLPFKTSAPHLVN</sequence>
<evidence type="ECO:0000256" key="3">
    <source>
        <dbReference type="ARBA" id="ARBA00007163"/>
    </source>
</evidence>
<feature type="compositionally biased region" description="Basic and acidic residues" evidence="8">
    <location>
        <begin position="44"/>
        <end position="53"/>
    </location>
</feature>
<feature type="compositionally biased region" description="Polar residues" evidence="8">
    <location>
        <begin position="556"/>
        <end position="566"/>
    </location>
</feature>
<dbReference type="AlphaFoldDB" id="A0A804IGF5"/>
<dbReference type="InterPro" id="IPR004827">
    <property type="entry name" value="bZIP"/>
</dbReference>
<feature type="domain" description="BZIP" evidence="9">
    <location>
        <begin position="164"/>
        <end position="224"/>
    </location>
</feature>
<dbReference type="SMART" id="SM00338">
    <property type="entry name" value="BRLZ"/>
    <property type="match status" value="1"/>
</dbReference>
<feature type="compositionally biased region" description="Basic and acidic residues" evidence="8">
    <location>
        <begin position="118"/>
        <end position="134"/>
    </location>
</feature>
<dbReference type="InterPro" id="IPR046347">
    <property type="entry name" value="bZIP_sf"/>
</dbReference>
<gene>
    <name evidence="10" type="ORF">GSMUA_192430.1</name>
</gene>
<feature type="compositionally biased region" description="Basic and acidic residues" evidence="8">
    <location>
        <begin position="597"/>
        <end position="606"/>
    </location>
</feature>
<reference evidence="10" key="1">
    <citation type="submission" date="2021-03" db="EMBL/GenBank/DDBJ databases">
        <authorList>
            <consortium name="Genoscope - CEA"/>
            <person name="William W."/>
        </authorList>
    </citation>
    <scope>NUCLEOTIDE SEQUENCE</scope>
    <source>
        <strain evidence="10">Doubled-haploid Pahang</strain>
    </source>
</reference>
<name>A0A804IGF5_MUSAM</name>
<reference evidence="11" key="2">
    <citation type="submission" date="2021-05" db="UniProtKB">
        <authorList>
            <consortium name="EnsemblPlants"/>
        </authorList>
    </citation>
    <scope>IDENTIFICATION</scope>
    <source>
        <strain evidence="11">subsp. malaccensis</strain>
    </source>
</reference>
<dbReference type="PANTHER" id="PTHR47416:SF3">
    <property type="entry name" value="BZIP TRANSCRIPTION FACTOR 17-RELATED"/>
    <property type="match status" value="1"/>
</dbReference>
<protein>
    <submittedName>
        <fullName evidence="10">(wild Malaysian banana) hypothetical protein</fullName>
    </submittedName>
</protein>
<evidence type="ECO:0000313" key="11">
    <source>
        <dbReference type="EnsemblPlants" id="Ma03_p26160.1"/>
    </source>
</evidence>
<feature type="compositionally biased region" description="Low complexity" evidence="8">
    <location>
        <begin position="57"/>
        <end position="74"/>
    </location>
</feature>
<dbReference type="Gramene" id="Ma03_t26160.1">
    <property type="protein sequence ID" value="Ma03_p26160.1"/>
    <property type="gene ID" value="Ma03_g26160"/>
</dbReference>
<dbReference type="PROSITE" id="PS50217">
    <property type="entry name" value="BZIP"/>
    <property type="match status" value="1"/>
</dbReference>
<feature type="region of interest" description="Disordered" evidence="8">
    <location>
        <begin position="556"/>
        <end position="609"/>
    </location>
</feature>
<dbReference type="InParanoid" id="A0A804IGF5"/>
<dbReference type="OrthoDB" id="295274at2759"/>
<keyword evidence="6" id="KW-0804">Transcription</keyword>
<dbReference type="GO" id="GO:0003700">
    <property type="term" value="F:DNA-binding transcription factor activity"/>
    <property type="evidence" value="ECO:0007669"/>
    <property type="project" value="InterPro"/>
</dbReference>
<dbReference type="GO" id="GO:0005634">
    <property type="term" value="C:nucleus"/>
    <property type="evidence" value="ECO:0000318"/>
    <property type="project" value="GO_Central"/>
</dbReference>
<proteinExistence type="inferred from homology"/>
<evidence type="ECO:0000256" key="2">
    <source>
        <dbReference type="ARBA" id="ARBA00004389"/>
    </source>
</evidence>
<dbReference type="Pfam" id="PF00170">
    <property type="entry name" value="bZIP_1"/>
    <property type="match status" value="1"/>
</dbReference>
<dbReference type="EMBL" id="HG996468">
    <property type="protein sequence ID" value="CAG1851323.1"/>
    <property type="molecule type" value="Genomic_DNA"/>
</dbReference>
<dbReference type="FunCoup" id="A0A804IGF5">
    <property type="interactions" value="3618"/>
</dbReference>
<comment type="subcellular location">
    <subcellularLocation>
        <location evidence="2">Endoplasmic reticulum membrane</location>
        <topology evidence="2">Single-pass membrane protein</topology>
    </subcellularLocation>
    <subcellularLocation>
        <location evidence="1">Nucleus</location>
    </subcellularLocation>
</comment>
<feature type="region of interest" description="Disordered" evidence="8">
    <location>
        <begin position="1"/>
        <end position="163"/>
    </location>
</feature>
<evidence type="ECO:0000313" key="10">
    <source>
        <dbReference type="EMBL" id="CAG1851323.1"/>
    </source>
</evidence>
<evidence type="ECO:0000259" key="9">
    <source>
        <dbReference type="PROSITE" id="PS50217"/>
    </source>
</evidence>
<evidence type="ECO:0000256" key="7">
    <source>
        <dbReference type="ARBA" id="ARBA00023242"/>
    </source>
</evidence>
<evidence type="ECO:0000256" key="6">
    <source>
        <dbReference type="ARBA" id="ARBA00023163"/>
    </source>
</evidence>
<dbReference type="GO" id="GO:0003677">
    <property type="term" value="F:DNA binding"/>
    <property type="evidence" value="ECO:0007669"/>
    <property type="project" value="UniProtKB-KW"/>
</dbReference>
<evidence type="ECO:0000256" key="1">
    <source>
        <dbReference type="ARBA" id="ARBA00004123"/>
    </source>
</evidence>
<dbReference type="GO" id="GO:0005789">
    <property type="term" value="C:endoplasmic reticulum membrane"/>
    <property type="evidence" value="ECO:0000318"/>
    <property type="project" value="GO_Central"/>
</dbReference>
<dbReference type="Proteomes" id="UP000012960">
    <property type="component" value="Unplaced"/>
</dbReference>
<keyword evidence="7" id="KW-0539">Nucleus</keyword>
<organism evidence="11 12">
    <name type="scientific">Musa acuminata subsp. malaccensis</name>
    <name type="common">Wild banana</name>
    <name type="synonym">Musa malaccensis</name>
    <dbReference type="NCBI Taxonomy" id="214687"/>
    <lineage>
        <taxon>Eukaryota</taxon>
        <taxon>Viridiplantae</taxon>
        <taxon>Streptophyta</taxon>
        <taxon>Embryophyta</taxon>
        <taxon>Tracheophyta</taxon>
        <taxon>Spermatophyta</taxon>
        <taxon>Magnoliopsida</taxon>
        <taxon>Liliopsida</taxon>
        <taxon>Zingiberales</taxon>
        <taxon>Musaceae</taxon>
        <taxon>Musa</taxon>
    </lineage>
</organism>
<dbReference type="PANTHER" id="PTHR47416">
    <property type="entry name" value="BASIC-LEUCINE ZIPPER TRANSCRIPTION FACTOR F-RELATED"/>
    <property type="match status" value="1"/>
</dbReference>
<dbReference type="OMA" id="NGMCPPH"/>
<evidence type="ECO:0000256" key="4">
    <source>
        <dbReference type="ARBA" id="ARBA00023015"/>
    </source>
</evidence>
<evidence type="ECO:0000256" key="5">
    <source>
        <dbReference type="ARBA" id="ARBA00023125"/>
    </source>
</evidence>
<comment type="similarity">
    <text evidence="3">Belongs to the bZIP family.</text>
</comment>
<accession>A0A804IGF5</accession>
<keyword evidence="4" id="KW-0805">Transcription regulation</keyword>
<dbReference type="CDD" id="cd14704">
    <property type="entry name" value="bZIP_HY5-like"/>
    <property type="match status" value="1"/>
</dbReference>
<feature type="compositionally biased region" description="Low complexity" evidence="8">
    <location>
        <begin position="1"/>
        <end position="31"/>
    </location>
</feature>